<evidence type="ECO:0000313" key="2">
    <source>
        <dbReference type="EMBL" id="KAB1438721.1"/>
    </source>
</evidence>
<dbReference type="EC" id="2.5.1.56" evidence="2"/>
<dbReference type="Gene3D" id="3.90.1210.10">
    <property type="entry name" value="Antifreeze-like/N-acetylneuraminic acid synthase C-terminal domain"/>
    <property type="match status" value="1"/>
</dbReference>
<proteinExistence type="predicted"/>
<dbReference type="SUPFAM" id="SSF51569">
    <property type="entry name" value="Aldolase"/>
    <property type="match status" value="1"/>
</dbReference>
<dbReference type="EMBL" id="WAGX01000005">
    <property type="protein sequence ID" value="KAB1438721.1"/>
    <property type="molecule type" value="Genomic_DNA"/>
</dbReference>
<dbReference type="Pfam" id="PF03102">
    <property type="entry name" value="NeuB"/>
    <property type="match status" value="1"/>
</dbReference>
<dbReference type="InterPro" id="IPR006190">
    <property type="entry name" value="SAF_AFP_Neu5Ac"/>
</dbReference>
<dbReference type="PROSITE" id="PS50844">
    <property type="entry name" value="AFP_LIKE"/>
    <property type="match status" value="1"/>
</dbReference>
<dbReference type="SUPFAM" id="SSF51269">
    <property type="entry name" value="AFP III-like domain"/>
    <property type="match status" value="1"/>
</dbReference>
<evidence type="ECO:0000259" key="1">
    <source>
        <dbReference type="PROSITE" id="PS50844"/>
    </source>
</evidence>
<sequence length="329" mass="37696">MIIAEAGVNHNGDLNLAKRLVDMACDAKADAVKFQFYHTEQLAVPTLQKTKYQKRNTGCDDSQFDMLKKLELSAKDMEELFWYCKSKNIQFLSSAFEEESYEYLEQLGVQILKIPSGEITNYLLLKRLSYLKQDIILSTGMASFDEIKDAIELLESNHIQRQIILLHCISSYPTKLSEVNLRVMESLRTTFLKQVGFSDHTIGYEAGLAAVAMGATVIEKHITLNKEWNGPDHRVSMEPNEFKNYVNSIRRVEQALGNGEKTLTEEEQQNKKLVRKYLVATRPIKQGDTFTFENIGVKRVGEGITPMRINEILGRKAQIDYEKDERIKE</sequence>
<dbReference type="InterPro" id="IPR013974">
    <property type="entry name" value="SAF"/>
</dbReference>
<dbReference type="InterPro" id="IPR020007">
    <property type="entry name" value="NeuB/NeuA"/>
</dbReference>
<dbReference type="InterPro" id="IPR036732">
    <property type="entry name" value="AFP_Neu5c_C_sf"/>
</dbReference>
<dbReference type="CDD" id="cd11615">
    <property type="entry name" value="SAF_NeuB_like"/>
    <property type="match status" value="1"/>
</dbReference>
<protein>
    <submittedName>
        <fullName evidence="2">N-acetylneuraminate synthase</fullName>
        <ecNumber evidence="2">2.5.1.56</ecNumber>
    </submittedName>
</protein>
<evidence type="ECO:0000313" key="3">
    <source>
        <dbReference type="Proteomes" id="UP000461768"/>
    </source>
</evidence>
<gene>
    <name evidence="2" type="primary">neuB</name>
    <name evidence="2" type="ORF">F7O84_09285</name>
</gene>
<dbReference type="AlphaFoldDB" id="A0A7V7QM55"/>
<accession>A0A7V7QM55</accession>
<dbReference type="GO" id="GO:0047444">
    <property type="term" value="F:N-acylneuraminate-9-phosphate synthase activity"/>
    <property type="evidence" value="ECO:0007669"/>
    <property type="project" value="TreeGrafter"/>
</dbReference>
<reference evidence="2 3" key="1">
    <citation type="submission" date="2019-09" db="EMBL/GenBank/DDBJ databases">
        <authorList>
            <person name="Valk L.C."/>
        </authorList>
    </citation>
    <scope>NUCLEOTIDE SEQUENCE [LARGE SCALE GENOMIC DNA]</scope>
    <source>
        <strain evidence="2">GalUA</strain>
    </source>
</reference>
<dbReference type="InterPro" id="IPR051690">
    <property type="entry name" value="PseI-like"/>
</dbReference>
<dbReference type="InterPro" id="IPR013132">
    <property type="entry name" value="PseI/NeuA/B-like_N"/>
</dbReference>
<reference evidence="2 3" key="2">
    <citation type="submission" date="2020-02" db="EMBL/GenBank/DDBJ databases">
        <title>Candidatus Galacturonibacter soehngenii shows hetero-acetogenic catabolism of galacturonic acid but lacks a canonical carbon monoxide dehydrogenase/acetyl-CoA synthase complex.</title>
        <authorList>
            <person name="Diender M."/>
            <person name="Stouten G.R."/>
            <person name="Petersen J.F."/>
            <person name="Nielsen P.H."/>
            <person name="Dueholm M.S."/>
            <person name="Pronk J.T."/>
            <person name="Van Loosdrecht M.C.M."/>
        </authorList>
    </citation>
    <scope>NUCLEOTIDE SEQUENCE [LARGE SCALE GENOMIC DNA]</scope>
    <source>
        <strain evidence="2">GalUA</strain>
    </source>
</reference>
<organism evidence="2 3">
    <name type="scientific">Candidatus Galacturonatibacter soehngenii</name>
    <dbReference type="NCBI Taxonomy" id="2307010"/>
    <lineage>
        <taxon>Bacteria</taxon>
        <taxon>Bacillati</taxon>
        <taxon>Bacillota</taxon>
        <taxon>Clostridia</taxon>
        <taxon>Lachnospirales</taxon>
        <taxon>Lachnospiraceae</taxon>
        <taxon>Candidatus Galacturonatibacter</taxon>
    </lineage>
</organism>
<name>A0A7V7QM55_9FIRM</name>
<dbReference type="PANTHER" id="PTHR42966">
    <property type="entry name" value="N-ACETYLNEURAMINATE SYNTHASE"/>
    <property type="match status" value="1"/>
</dbReference>
<dbReference type="PANTHER" id="PTHR42966:SF1">
    <property type="entry name" value="SIALIC ACID SYNTHASE"/>
    <property type="match status" value="1"/>
</dbReference>
<comment type="caution">
    <text evidence="2">The sequence shown here is derived from an EMBL/GenBank/DDBJ whole genome shotgun (WGS) entry which is preliminary data.</text>
</comment>
<dbReference type="Proteomes" id="UP000461768">
    <property type="component" value="Unassembled WGS sequence"/>
</dbReference>
<keyword evidence="3" id="KW-1185">Reference proteome</keyword>
<dbReference type="NCBIfam" id="TIGR03569">
    <property type="entry name" value="NeuB_NnaB"/>
    <property type="match status" value="1"/>
</dbReference>
<dbReference type="GO" id="GO:0016051">
    <property type="term" value="P:carbohydrate biosynthetic process"/>
    <property type="evidence" value="ECO:0007669"/>
    <property type="project" value="InterPro"/>
</dbReference>
<dbReference type="InterPro" id="IPR057736">
    <property type="entry name" value="SAF_PseI/NeuA/NeuB"/>
</dbReference>
<keyword evidence="2" id="KW-0808">Transferase</keyword>
<dbReference type="InterPro" id="IPR013785">
    <property type="entry name" value="Aldolase_TIM"/>
</dbReference>
<feature type="domain" description="AFP-like" evidence="1">
    <location>
        <begin position="277"/>
        <end position="329"/>
    </location>
</feature>
<dbReference type="GO" id="GO:0050462">
    <property type="term" value="F:N-acetylneuraminate synthase activity"/>
    <property type="evidence" value="ECO:0007669"/>
    <property type="project" value="UniProtKB-EC"/>
</dbReference>
<dbReference type="Gene3D" id="3.20.20.70">
    <property type="entry name" value="Aldolase class I"/>
    <property type="match status" value="1"/>
</dbReference>
<dbReference type="OrthoDB" id="9814210at2"/>
<dbReference type="Pfam" id="PF08666">
    <property type="entry name" value="SAF"/>
    <property type="match status" value="1"/>
</dbReference>